<dbReference type="STRING" id="5762.D2V5V9"/>
<dbReference type="AlphaFoldDB" id="D2V5V9"/>
<name>D2V5V9_NAEGR</name>
<dbReference type="InParanoid" id="D2V5V9"/>
<organism evidence="6">
    <name type="scientific">Naegleria gruberi</name>
    <name type="common">Amoeba</name>
    <dbReference type="NCBI Taxonomy" id="5762"/>
    <lineage>
        <taxon>Eukaryota</taxon>
        <taxon>Discoba</taxon>
        <taxon>Heterolobosea</taxon>
        <taxon>Tetramitia</taxon>
        <taxon>Eutetramitia</taxon>
        <taxon>Vahlkampfiidae</taxon>
        <taxon>Naegleria</taxon>
    </lineage>
</organism>
<dbReference type="CDD" id="cd14498">
    <property type="entry name" value="DSP"/>
    <property type="match status" value="1"/>
</dbReference>
<feature type="domain" description="Tyrosine specific protein phosphatases" evidence="4">
    <location>
        <begin position="45"/>
        <end position="102"/>
    </location>
</feature>
<feature type="non-terminal residue" evidence="5">
    <location>
        <position position="116"/>
    </location>
</feature>
<feature type="non-terminal residue" evidence="5">
    <location>
        <position position="1"/>
    </location>
</feature>
<proteinExistence type="predicted"/>
<accession>D2V5V9</accession>
<sequence length="116" mass="13333">LKEEKGITHILNVTNEIKTKHVLTLKCRKISIDDSPNENLIAHIPDALEFLKQCLEEKGCVLVHCQAGISRSSSMVISFILDHFRTNLKDTISYVKERRKAISPNYGFIRHLIEFE</sequence>
<evidence type="ECO:0000259" key="4">
    <source>
        <dbReference type="PROSITE" id="PS50056"/>
    </source>
</evidence>
<reference evidence="5 6" key="1">
    <citation type="journal article" date="2010" name="Cell">
        <title>The genome of Naegleria gruberi illuminates early eukaryotic versatility.</title>
        <authorList>
            <person name="Fritz-Laylin L.K."/>
            <person name="Prochnik S.E."/>
            <person name="Ginger M.L."/>
            <person name="Dacks J.B."/>
            <person name="Carpenter M.L."/>
            <person name="Field M.C."/>
            <person name="Kuo A."/>
            <person name="Paredez A."/>
            <person name="Chapman J."/>
            <person name="Pham J."/>
            <person name="Shu S."/>
            <person name="Neupane R."/>
            <person name="Cipriano M."/>
            <person name="Mancuso J."/>
            <person name="Tu H."/>
            <person name="Salamov A."/>
            <person name="Lindquist E."/>
            <person name="Shapiro H."/>
            <person name="Lucas S."/>
            <person name="Grigoriev I.V."/>
            <person name="Cande W.Z."/>
            <person name="Fulton C."/>
            <person name="Rokhsar D.S."/>
            <person name="Dawson S.C."/>
        </authorList>
    </citation>
    <scope>NUCLEOTIDE SEQUENCE [LARGE SCALE GENOMIC DNA]</scope>
    <source>
        <strain evidence="5 6">NEG-M</strain>
    </source>
</reference>
<evidence type="ECO:0000313" key="5">
    <source>
        <dbReference type="EMBL" id="EFC47864.1"/>
    </source>
</evidence>
<evidence type="ECO:0000313" key="6">
    <source>
        <dbReference type="Proteomes" id="UP000006671"/>
    </source>
</evidence>
<dbReference type="PANTHER" id="PTHR46377:SF1">
    <property type="entry name" value="DUAL SPECIFICITY PROTEIN PHOSPHATASE 19"/>
    <property type="match status" value="1"/>
</dbReference>
<dbReference type="SUPFAM" id="SSF52799">
    <property type="entry name" value="(Phosphotyrosine protein) phosphatases II"/>
    <property type="match status" value="1"/>
</dbReference>
<dbReference type="PROSITE" id="PS50056">
    <property type="entry name" value="TYR_PHOSPHATASE_2"/>
    <property type="match status" value="1"/>
</dbReference>
<dbReference type="Pfam" id="PF00782">
    <property type="entry name" value="DSPc"/>
    <property type="match status" value="1"/>
</dbReference>
<dbReference type="RefSeq" id="XP_002680608.1">
    <property type="nucleotide sequence ID" value="XM_002680562.1"/>
</dbReference>
<dbReference type="GO" id="GO:0005737">
    <property type="term" value="C:cytoplasm"/>
    <property type="evidence" value="ECO:0007669"/>
    <property type="project" value="TreeGrafter"/>
</dbReference>
<dbReference type="InterPro" id="IPR000387">
    <property type="entry name" value="Tyr_Pase_dom"/>
</dbReference>
<dbReference type="PROSITE" id="PS00383">
    <property type="entry name" value="TYR_PHOSPHATASE_1"/>
    <property type="match status" value="1"/>
</dbReference>
<gene>
    <name evidence="5" type="ORF">NAEGRDRAFT_4027</name>
</gene>
<protein>
    <submittedName>
        <fullName evidence="5">Predicted protein</fullName>
    </submittedName>
</protein>
<dbReference type="GeneID" id="8849275"/>
<dbReference type="PANTHER" id="PTHR46377">
    <property type="entry name" value="DUAL SPECIFICITY PROTEIN PHOSPHATASE 19"/>
    <property type="match status" value="1"/>
</dbReference>
<keyword evidence="6" id="KW-1185">Reference proteome</keyword>
<dbReference type="Gene3D" id="3.90.190.10">
    <property type="entry name" value="Protein tyrosine phosphatase superfamily"/>
    <property type="match status" value="1"/>
</dbReference>
<evidence type="ECO:0000259" key="3">
    <source>
        <dbReference type="PROSITE" id="PS50054"/>
    </source>
</evidence>
<dbReference type="SMART" id="SM00195">
    <property type="entry name" value="DSPc"/>
    <property type="match status" value="1"/>
</dbReference>
<keyword evidence="2" id="KW-0904">Protein phosphatase</keyword>
<evidence type="ECO:0000256" key="1">
    <source>
        <dbReference type="ARBA" id="ARBA00022801"/>
    </source>
</evidence>
<dbReference type="eggNOG" id="KOG1716">
    <property type="taxonomic scope" value="Eukaryota"/>
</dbReference>
<evidence type="ECO:0000256" key="2">
    <source>
        <dbReference type="ARBA" id="ARBA00022912"/>
    </source>
</evidence>
<dbReference type="KEGG" id="ngr:NAEGRDRAFT_4027"/>
<dbReference type="PROSITE" id="PS50054">
    <property type="entry name" value="TYR_PHOSPHATASE_DUAL"/>
    <property type="match status" value="1"/>
</dbReference>
<dbReference type="Proteomes" id="UP000006671">
    <property type="component" value="Unassembled WGS sequence"/>
</dbReference>
<dbReference type="VEuPathDB" id="AmoebaDB:NAEGRDRAFT_4027"/>
<dbReference type="OMA" id="WKENIAF"/>
<dbReference type="InterPro" id="IPR029021">
    <property type="entry name" value="Prot-tyrosine_phosphatase-like"/>
</dbReference>
<dbReference type="InterPro" id="IPR016130">
    <property type="entry name" value="Tyr_Pase_AS"/>
</dbReference>
<dbReference type="EMBL" id="GG738853">
    <property type="protein sequence ID" value="EFC47864.1"/>
    <property type="molecule type" value="Genomic_DNA"/>
</dbReference>
<dbReference type="OrthoDB" id="285418at2759"/>
<dbReference type="InterPro" id="IPR000340">
    <property type="entry name" value="Dual-sp_phosphatase_cat-dom"/>
</dbReference>
<feature type="domain" description="Tyrosine-protein phosphatase" evidence="3">
    <location>
        <begin position="1"/>
        <end position="116"/>
    </location>
</feature>
<keyword evidence="1" id="KW-0378">Hydrolase</keyword>
<dbReference type="InterPro" id="IPR020422">
    <property type="entry name" value="TYR_PHOSPHATASE_DUAL_dom"/>
</dbReference>
<dbReference type="GO" id="GO:0008579">
    <property type="term" value="F:JUN kinase phosphatase activity"/>
    <property type="evidence" value="ECO:0007669"/>
    <property type="project" value="TreeGrafter"/>
</dbReference>